<feature type="domain" description="Helicase C-terminal" evidence="24">
    <location>
        <begin position="485"/>
        <end position="646"/>
    </location>
</feature>
<dbReference type="GO" id="GO:0003677">
    <property type="term" value="F:DNA binding"/>
    <property type="evidence" value="ECO:0007669"/>
    <property type="project" value="UniProtKB-KW"/>
</dbReference>
<keyword evidence="9" id="KW-0498">Mitosis</keyword>
<keyword evidence="5" id="KW-0597">Phosphoprotein</keyword>
<keyword evidence="4" id="KW-0158">Chromosome</keyword>
<dbReference type="PANTHER" id="PTHR45629">
    <property type="entry name" value="SNF2/RAD54 FAMILY MEMBER"/>
    <property type="match status" value="1"/>
</dbReference>
<dbReference type="KEGG" id="char:105909134"/>
<name>A0A6P3W9Z2_CLUHA</name>
<keyword evidence="11" id="KW-0802">TPR repeat</keyword>
<dbReference type="SMART" id="SM00487">
    <property type="entry name" value="DEXDc"/>
    <property type="match status" value="1"/>
</dbReference>
<feature type="compositionally biased region" description="Polar residues" evidence="22">
    <location>
        <begin position="1142"/>
        <end position="1171"/>
    </location>
</feature>
<evidence type="ECO:0000313" key="25">
    <source>
        <dbReference type="Proteomes" id="UP000515152"/>
    </source>
</evidence>
<dbReference type="Proteomes" id="UP000515152">
    <property type="component" value="Chromosome 8"/>
</dbReference>
<keyword evidence="10" id="KW-0378">Hydrolase</keyword>
<keyword evidence="6" id="KW-0132">Cell division</keyword>
<evidence type="ECO:0000256" key="2">
    <source>
        <dbReference type="ARBA" id="ARBA00007025"/>
    </source>
</evidence>
<dbReference type="SUPFAM" id="SSF52540">
    <property type="entry name" value="P-loop containing nucleoside triphosphate hydrolases"/>
    <property type="match status" value="2"/>
</dbReference>
<feature type="region of interest" description="Disordered" evidence="22">
    <location>
        <begin position="1254"/>
        <end position="1283"/>
    </location>
</feature>
<keyword evidence="12" id="KW-0347">Helicase</keyword>
<dbReference type="EC" id="3.6.4.12" evidence="3"/>
<organism evidence="25 26">
    <name type="scientific">Clupea harengus</name>
    <name type="common">Atlantic herring</name>
    <dbReference type="NCBI Taxonomy" id="7950"/>
    <lineage>
        <taxon>Eukaryota</taxon>
        <taxon>Metazoa</taxon>
        <taxon>Chordata</taxon>
        <taxon>Craniata</taxon>
        <taxon>Vertebrata</taxon>
        <taxon>Euteleostomi</taxon>
        <taxon>Actinopterygii</taxon>
        <taxon>Neopterygii</taxon>
        <taxon>Teleostei</taxon>
        <taxon>Clupei</taxon>
        <taxon>Clupeiformes</taxon>
        <taxon>Clupeoidei</taxon>
        <taxon>Clupeidae</taxon>
        <taxon>Clupea</taxon>
    </lineage>
</organism>
<dbReference type="InterPro" id="IPR050496">
    <property type="entry name" value="SNF2_RAD54_helicase_repair"/>
</dbReference>
<evidence type="ECO:0000256" key="10">
    <source>
        <dbReference type="ARBA" id="ARBA00022801"/>
    </source>
</evidence>
<comment type="function">
    <text evidence="19">DNA helicase that acts as a tension sensor that associates with catenated DNA which is stretched under tension until it is resolved during anaphase. Functions as ATP-dependent DNA translocase. Can promote Holliday junction branch migration (in vitro).</text>
</comment>
<feature type="compositionally biased region" description="Basic and acidic residues" evidence="22">
    <location>
        <begin position="354"/>
        <end position="363"/>
    </location>
</feature>
<protein>
    <recommendedName>
        <fullName evidence="20">DNA excision repair protein ERCC-6-like</fullName>
        <ecNumber evidence="3">3.6.4.12</ecNumber>
    </recommendedName>
    <alternativeName>
        <fullName evidence="21">ATP-dependent helicase ERCC6-like</fullName>
    </alternativeName>
</protein>
<dbReference type="CDD" id="cd18001">
    <property type="entry name" value="DEXHc_ERCC6L"/>
    <property type="match status" value="1"/>
</dbReference>
<dbReference type="FunFam" id="3.40.50.10810:FF:000029">
    <property type="entry name" value="ERCC excision repair 6-like, spindle assembly checkpoint helicase"/>
    <property type="match status" value="1"/>
</dbReference>
<comment type="subcellular location">
    <subcellularLocation>
        <location evidence="1">Chromosome</location>
        <location evidence="1">Centromere</location>
        <location evidence="1">Kinetochore</location>
    </subcellularLocation>
</comment>
<evidence type="ECO:0000256" key="8">
    <source>
        <dbReference type="ARBA" id="ARBA00022741"/>
    </source>
</evidence>
<dbReference type="Pfam" id="PF00271">
    <property type="entry name" value="Helicase_C"/>
    <property type="match status" value="1"/>
</dbReference>
<feature type="region of interest" description="Disordered" evidence="22">
    <location>
        <begin position="997"/>
        <end position="1220"/>
    </location>
</feature>
<evidence type="ECO:0000256" key="17">
    <source>
        <dbReference type="ARBA" id="ARBA00023328"/>
    </source>
</evidence>
<evidence type="ECO:0000256" key="7">
    <source>
        <dbReference type="ARBA" id="ARBA00022737"/>
    </source>
</evidence>
<keyword evidence="16" id="KW-0131">Cell cycle</keyword>
<dbReference type="SMART" id="SM00490">
    <property type="entry name" value="HELICc"/>
    <property type="match status" value="1"/>
</dbReference>
<evidence type="ECO:0000256" key="4">
    <source>
        <dbReference type="ARBA" id="ARBA00022454"/>
    </source>
</evidence>
<feature type="compositionally biased region" description="Polar residues" evidence="22">
    <location>
        <begin position="1079"/>
        <end position="1097"/>
    </location>
</feature>
<dbReference type="GO" id="GO:0000776">
    <property type="term" value="C:kinetochore"/>
    <property type="evidence" value="ECO:0007669"/>
    <property type="project" value="UniProtKB-KW"/>
</dbReference>
<gene>
    <name evidence="26" type="primary">ercc6l</name>
</gene>
<dbReference type="GO" id="GO:0003678">
    <property type="term" value="F:DNA helicase activity"/>
    <property type="evidence" value="ECO:0007669"/>
    <property type="project" value="UniProtKB-EC"/>
</dbReference>
<feature type="compositionally biased region" description="Polar residues" evidence="22">
    <location>
        <begin position="1020"/>
        <end position="1031"/>
    </location>
</feature>
<dbReference type="GO" id="GO:0015616">
    <property type="term" value="F:DNA translocase activity"/>
    <property type="evidence" value="ECO:0007669"/>
    <property type="project" value="TreeGrafter"/>
</dbReference>
<keyword evidence="7" id="KW-0677">Repeat</keyword>
<keyword evidence="14" id="KW-0067">ATP-binding</keyword>
<feature type="compositionally biased region" description="Basic and acidic residues" evidence="22">
    <location>
        <begin position="758"/>
        <end position="770"/>
    </location>
</feature>
<feature type="compositionally biased region" description="Acidic residues" evidence="22">
    <location>
        <begin position="1254"/>
        <end position="1263"/>
    </location>
</feature>
<dbReference type="InterPro" id="IPR014001">
    <property type="entry name" value="Helicase_ATP-bd"/>
</dbReference>
<dbReference type="PROSITE" id="PS51192">
    <property type="entry name" value="HELICASE_ATP_BIND_1"/>
    <property type="match status" value="1"/>
</dbReference>
<dbReference type="InterPro" id="IPR000330">
    <property type="entry name" value="SNF2_N"/>
</dbReference>
<reference evidence="26" key="1">
    <citation type="submission" date="2025-08" db="UniProtKB">
        <authorList>
            <consortium name="RefSeq"/>
        </authorList>
    </citation>
    <scope>IDENTIFICATION</scope>
</reference>
<comment type="catalytic activity">
    <reaction evidence="18">
        <text>ATP + H2O = ADP + phosphate + H(+)</text>
        <dbReference type="Rhea" id="RHEA:13065"/>
        <dbReference type="ChEBI" id="CHEBI:15377"/>
        <dbReference type="ChEBI" id="CHEBI:15378"/>
        <dbReference type="ChEBI" id="CHEBI:30616"/>
        <dbReference type="ChEBI" id="CHEBI:43474"/>
        <dbReference type="ChEBI" id="CHEBI:456216"/>
        <dbReference type="EC" id="3.6.4.12"/>
    </reaction>
</comment>
<dbReference type="Gene3D" id="3.40.50.300">
    <property type="entry name" value="P-loop containing nucleotide triphosphate hydrolases"/>
    <property type="match status" value="1"/>
</dbReference>
<dbReference type="OrthoDB" id="413460at2759"/>
<comment type="similarity">
    <text evidence="2">Belongs to the SNF2/RAD54 helicase family.</text>
</comment>
<dbReference type="GeneID" id="105909134"/>
<dbReference type="InterPro" id="IPR038718">
    <property type="entry name" value="SNF2-like_sf"/>
</dbReference>
<evidence type="ECO:0000256" key="9">
    <source>
        <dbReference type="ARBA" id="ARBA00022776"/>
    </source>
</evidence>
<keyword evidence="8" id="KW-0547">Nucleotide-binding</keyword>
<sequence length="1283" mass="144025">MDSPEDSTGSKEEHDILQNITNQFTKSMSIATVDLETYTRKAKEAFKEGNPAKSLEILKEAYKHFPDEKIKGRIKKLQEFISQMDAQSSDDEDDEFIDVNKSGFMLNKRIYDNLYDHQKEGVAFLYGLHRDGEKGGVLADDMGLGKTIQVISFLCGMYDSELMQNCLLVMPTTLITNWVREFQKWVPGMRVRDFHGTSKVIRAKNLRKIQVKGGVLITSYQMVLNNWELLSAIDGKEFFWDYVILDEAHKIKTSSTKTAKSMNAVLAKHRVLLTGTPVQNNLRELWSLFDFACQGSLLGTYKTFKTEYENPITRAREKDATPGEKVLGLKMSGNLMNIIGPYFMRRTKADVLKNGKDDQKSSEVEEDQLSPTGEGGLEVPPLPQKNDLIVWTYLSPVQEEIYRMFISLDHIKEVLMTTRSPLAELNIIKKLCDHPRLLSNKAASELGLFTGQDPALPGIENESMANNIDNISDETLISESGKLEFLIELLEHHREEGNRTLVFSRSLKMLNIIQRILKNRGFKMVRIDGTVTDLSERERRIGHFQSDPSYTVFLLTTQVGGVGLTLTSANRVVIFDPSWNPATDAQAVDRAYRIGQTKNVIVYRLITCGTVEEKIYRRQVFKDSLIRQTTGDNKNPFRYFSKQDLKELFTLQDTRSSTTQLQLQDLHTKQQSSDPDLMEHIAYLYSKKMFGISHHDLLFCVQPTEDDVENDEESKYIEKRVLNAENLMKVESQIQRELKDFEYENTEPRSLQQPVRRGRQESVKHRHEDLEQSPEAEPAIVLDESTSPNTSVTNEVVFDLDSSRTEEIESLQRNRMDDANGVICVDDEANVSAGQIEDPVVIMEEDNFPERKIDSFTNGIEKDGDYGAEGRKSLVINGSFEGNSSLANGCAITSVNDEADMSTDFNLIVEDEEDEEEVSFAESKRASLAYSGEQEGDYEGKNVFPKTNNHSFQGHSSLASGDAVSTVDDDEADMSTEYMDDQPVDGDEDCVITKKKRKTFTIHSSEDEGDERSFRADGTGNVSLPGNSRLSDMNDGSGDMEDKQLSEEEDDVFTKKKRGFIICSSDEEGDDGEGEKSITDSVSSQGNSRADETNNAPDMSYVEDKLEGEEENDGSGENKSAFLTYSSEEDDDDKGEEKHSSRTASNTSSQGSSRVVDTNDITSGDDNTNMSAGDIEDQLISDEEDSVIITKKKRAIVSYSSEEEEECGDDGGGRENSHFSSSLLSVSSVANCSYSSVASRRSLVNNLMEKFEDILMDEDESSEEMSGSDQENDLCPSSISVIE</sequence>
<dbReference type="InterPro" id="IPR001650">
    <property type="entry name" value="Helicase_C-like"/>
</dbReference>
<dbReference type="PROSITE" id="PS51194">
    <property type="entry name" value="HELICASE_CTER"/>
    <property type="match status" value="1"/>
</dbReference>
<dbReference type="InterPro" id="IPR027417">
    <property type="entry name" value="P-loop_NTPase"/>
</dbReference>
<evidence type="ECO:0000256" key="13">
    <source>
        <dbReference type="ARBA" id="ARBA00022838"/>
    </source>
</evidence>
<proteinExistence type="inferred from homology"/>
<feature type="region of interest" description="Disordered" evidence="22">
    <location>
        <begin position="745"/>
        <end position="778"/>
    </location>
</feature>
<dbReference type="Pfam" id="PF00176">
    <property type="entry name" value="SNF2-rel_dom"/>
    <property type="match status" value="1"/>
</dbReference>
<feature type="compositionally biased region" description="Acidic residues" evidence="22">
    <location>
        <begin position="1174"/>
        <end position="1186"/>
    </location>
</feature>
<evidence type="ECO:0000256" key="21">
    <source>
        <dbReference type="ARBA" id="ARBA00081913"/>
    </source>
</evidence>
<keyword evidence="17" id="KW-0137">Centromere</keyword>
<dbReference type="CDD" id="cd18793">
    <property type="entry name" value="SF2_C_SNF"/>
    <property type="match status" value="1"/>
</dbReference>
<evidence type="ECO:0000313" key="26">
    <source>
        <dbReference type="RefSeq" id="XP_012693189.2"/>
    </source>
</evidence>
<dbReference type="InterPro" id="IPR049730">
    <property type="entry name" value="SNF2/RAD54-like_C"/>
</dbReference>
<keyword evidence="13" id="KW-0995">Kinetochore</keyword>
<dbReference type="GO" id="GO:0005524">
    <property type="term" value="F:ATP binding"/>
    <property type="evidence" value="ECO:0007669"/>
    <property type="project" value="UniProtKB-KW"/>
</dbReference>
<evidence type="ECO:0000256" key="5">
    <source>
        <dbReference type="ARBA" id="ARBA00022553"/>
    </source>
</evidence>
<dbReference type="GO" id="GO:0051301">
    <property type="term" value="P:cell division"/>
    <property type="evidence" value="ECO:0007669"/>
    <property type="project" value="UniProtKB-KW"/>
</dbReference>
<keyword evidence="25" id="KW-1185">Reference proteome</keyword>
<evidence type="ECO:0000256" key="1">
    <source>
        <dbReference type="ARBA" id="ARBA00004629"/>
    </source>
</evidence>
<evidence type="ECO:0000256" key="14">
    <source>
        <dbReference type="ARBA" id="ARBA00022840"/>
    </source>
</evidence>
<evidence type="ECO:0000256" key="19">
    <source>
        <dbReference type="ARBA" id="ARBA00058190"/>
    </source>
</evidence>
<evidence type="ECO:0000259" key="24">
    <source>
        <dbReference type="PROSITE" id="PS51194"/>
    </source>
</evidence>
<evidence type="ECO:0000256" key="18">
    <source>
        <dbReference type="ARBA" id="ARBA00047995"/>
    </source>
</evidence>
<keyword evidence="15" id="KW-0238">DNA-binding</keyword>
<evidence type="ECO:0000256" key="15">
    <source>
        <dbReference type="ARBA" id="ARBA00023125"/>
    </source>
</evidence>
<dbReference type="CTD" id="54821"/>
<evidence type="ECO:0000256" key="11">
    <source>
        <dbReference type="ARBA" id="ARBA00022803"/>
    </source>
</evidence>
<evidence type="ECO:0000259" key="23">
    <source>
        <dbReference type="PROSITE" id="PS51192"/>
    </source>
</evidence>
<evidence type="ECO:0000256" key="6">
    <source>
        <dbReference type="ARBA" id="ARBA00022618"/>
    </source>
</evidence>
<dbReference type="Gene3D" id="3.40.50.10810">
    <property type="entry name" value="Tandem AAA-ATPase domain"/>
    <property type="match status" value="1"/>
</dbReference>
<feature type="region of interest" description="Disordered" evidence="22">
    <location>
        <begin position="354"/>
        <end position="381"/>
    </location>
</feature>
<evidence type="ECO:0000256" key="3">
    <source>
        <dbReference type="ARBA" id="ARBA00012551"/>
    </source>
</evidence>
<dbReference type="GO" id="GO:0016787">
    <property type="term" value="F:hydrolase activity"/>
    <property type="evidence" value="ECO:0007669"/>
    <property type="project" value="UniProtKB-KW"/>
</dbReference>
<dbReference type="RefSeq" id="XP_012693189.2">
    <property type="nucleotide sequence ID" value="XM_012837735.2"/>
</dbReference>
<feature type="domain" description="Helicase ATP-binding" evidence="23">
    <location>
        <begin position="127"/>
        <end position="295"/>
    </location>
</feature>
<evidence type="ECO:0000256" key="22">
    <source>
        <dbReference type="SAM" id="MobiDB-lite"/>
    </source>
</evidence>
<accession>A0A6P3W9Z2</accession>
<evidence type="ECO:0000256" key="16">
    <source>
        <dbReference type="ARBA" id="ARBA00023306"/>
    </source>
</evidence>
<evidence type="ECO:0000256" key="12">
    <source>
        <dbReference type="ARBA" id="ARBA00022806"/>
    </source>
</evidence>
<evidence type="ECO:0000256" key="20">
    <source>
        <dbReference type="ARBA" id="ARBA00068237"/>
    </source>
</evidence>
<dbReference type="PANTHER" id="PTHR45629:SF7">
    <property type="entry name" value="DNA EXCISION REPAIR PROTEIN ERCC-6-RELATED"/>
    <property type="match status" value="1"/>
</dbReference>